<dbReference type="InterPro" id="IPR010104">
    <property type="entry name" value="TonB_rcpt_bac"/>
</dbReference>
<keyword evidence="9 10" id="KW-0998">Cell outer membrane</keyword>
<dbReference type="InterPro" id="IPR012910">
    <property type="entry name" value="Plug_dom"/>
</dbReference>
<feature type="domain" description="TonB-dependent receptor-like beta-barrel" evidence="13">
    <location>
        <begin position="377"/>
        <end position="807"/>
    </location>
</feature>
<comment type="similarity">
    <text evidence="2 10 11">Belongs to the TonB-dependent receptor family.</text>
</comment>
<dbReference type="InterPro" id="IPR036942">
    <property type="entry name" value="Beta-barrel_TonB_sf"/>
</dbReference>
<dbReference type="Gene3D" id="2.40.170.20">
    <property type="entry name" value="TonB-dependent receptor, beta-barrel domain"/>
    <property type="match status" value="1"/>
</dbReference>
<dbReference type="PROSITE" id="PS52016">
    <property type="entry name" value="TONB_DEPENDENT_REC_3"/>
    <property type="match status" value="1"/>
</dbReference>
<feature type="chain" id="PRO_5047103283" evidence="12">
    <location>
        <begin position="30"/>
        <end position="841"/>
    </location>
</feature>
<dbReference type="InterPro" id="IPR037066">
    <property type="entry name" value="Plug_dom_sf"/>
</dbReference>
<evidence type="ECO:0000256" key="6">
    <source>
        <dbReference type="ARBA" id="ARBA00023077"/>
    </source>
</evidence>
<evidence type="ECO:0000259" key="13">
    <source>
        <dbReference type="Pfam" id="PF00593"/>
    </source>
</evidence>
<evidence type="ECO:0000259" key="14">
    <source>
        <dbReference type="Pfam" id="PF07715"/>
    </source>
</evidence>
<evidence type="ECO:0000256" key="2">
    <source>
        <dbReference type="ARBA" id="ARBA00009810"/>
    </source>
</evidence>
<reference evidence="15 16" key="1">
    <citation type="submission" date="2024-04" db="EMBL/GenBank/DDBJ databases">
        <title>Novel species of the genus Ideonella isolated from streams.</title>
        <authorList>
            <person name="Lu H."/>
        </authorList>
    </citation>
    <scope>NUCLEOTIDE SEQUENCE [LARGE SCALE GENOMIC DNA]</scope>
    <source>
        <strain evidence="15 16">DXS29W</strain>
    </source>
</reference>
<dbReference type="NCBIfam" id="TIGR01782">
    <property type="entry name" value="TonB-Xanth-Caul"/>
    <property type="match status" value="1"/>
</dbReference>
<keyword evidence="4 10" id="KW-1134">Transmembrane beta strand</keyword>
<comment type="subcellular location">
    <subcellularLocation>
        <location evidence="1 10">Cell outer membrane</location>
        <topology evidence="1 10">Multi-pass membrane protein</topology>
    </subcellularLocation>
</comment>
<evidence type="ECO:0000256" key="1">
    <source>
        <dbReference type="ARBA" id="ARBA00004571"/>
    </source>
</evidence>
<proteinExistence type="inferred from homology"/>
<dbReference type="CDD" id="cd01347">
    <property type="entry name" value="ligand_gated_channel"/>
    <property type="match status" value="1"/>
</dbReference>
<evidence type="ECO:0000256" key="3">
    <source>
        <dbReference type="ARBA" id="ARBA00022448"/>
    </source>
</evidence>
<keyword evidence="8 15" id="KW-0675">Receptor</keyword>
<evidence type="ECO:0000256" key="8">
    <source>
        <dbReference type="ARBA" id="ARBA00023170"/>
    </source>
</evidence>
<evidence type="ECO:0000256" key="7">
    <source>
        <dbReference type="ARBA" id="ARBA00023136"/>
    </source>
</evidence>
<name>A0ABU9BTM5_9BURK</name>
<evidence type="ECO:0000256" key="11">
    <source>
        <dbReference type="RuleBase" id="RU003357"/>
    </source>
</evidence>
<sequence>MRSDSNPLFLRRPTALAALALVAAAGAVAQPRPPTAGESQPNPSVQTPGAQTVVVTGQAANLRHALDAQQEADRIVSIVRADGIGQWPDSNAAEALQRLPGVSIENDQGEGRYVRVRGLGPDLNGVSINGALVPSPESSRRAVALDVLPAGLIRSLEVSKTLTPDQDANAIGGHVEVVTLSAFDHRGRFISAELGLGHDDLTGRTSPRGNVIWSDRFLDGKLGVALGASSEQRRFGSDNVETGGAWDGDKLEEFERRDYLITRQRDALALNLDYRPADGERYMLRSFASRFADTEHREAQVIEFNDAQLPGDTGDAEVTRELKSRTETQHILSLQLAAERRLGDWKLQASLGASQAGEDLPRHIPGAAFEGLDTFSGVGFTRPSQPRLIGPASLYDAGSYSLDSIEVARGMTTDNEQHAQLDVARRWSGEEWAGEWKLGTKISRRHKRNNEDSWVVDSDAVAATSMSDYTHGQVDYALGAFGPALSSSRLWAALKGLDLADFVDDEESRVADYDLREDVDAAYLQATIDIGRWRWIAGVRHESARLLAQGTALIDGDFSALRAEQRHHAWLPGVHARYDLDDQTSVRAAWSHSLVRPTFEQLAPGTVIDGDEASFGNPHLAPTRATHFDLGIERRLGRDGAISAYAFHKRLHDFVYRTDLAGSGDWAGFDEAETYVNGGRAQVSGIELSWAQALRGLPAPFDGLVLGANATFSRSRARITDGGPDGASRDIRLPSQSDRSVNLMLGYEAGPFSVRLAATHKSAYLLEVPDVSDARQDQWVAAQTQLDLTTRCQIDRDWQLSAQVQNLTNESYDVHAGSRDHNVQHEQYGRTFKLGLKYTAF</sequence>
<gene>
    <name evidence="15" type="ORF">AACH06_21085</name>
</gene>
<dbReference type="InterPro" id="IPR000531">
    <property type="entry name" value="Beta-barrel_TonB"/>
</dbReference>
<accession>A0ABU9BTM5</accession>
<evidence type="ECO:0000256" key="9">
    <source>
        <dbReference type="ARBA" id="ARBA00023237"/>
    </source>
</evidence>
<evidence type="ECO:0000313" key="15">
    <source>
        <dbReference type="EMBL" id="MEK8033323.1"/>
    </source>
</evidence>
<feature type="domain" description="TonB-dependent receptor plug" evidence="14">
    <location>
        <begin position="69"/>
        <end position="173"/>
    </location>
</feature>
<dbReference type="Proteomes" id="UP001371218">
    <property type="component" value="Unassembled WGS sequence"/>
</dbReference>
<keyword evidence="16" id="KW-1185">Reference proteome</keyword>
<protein>
    <submittedName>
        <fullName evidence="15">TonB-dependent receptor</fullName>
    </submittedName>
</protein>
<evidence type="ECO:0000256" key="10">
    <source>
        <dbReference type="PROSITE-ProRule" id="PRU01360"/>
    </source>
</evidence>
<keyword evidence="3 10" id="KW-0813">Transport</keyword>
<dbReference type="RefSeq" id="WP_341427743.1">
    <property type="nucleotide sequence ID" value="NZ_JBBUTG010000015.1"/>
</dbReference>
<evidence type="ECO:0000256" key="12">
    <source>
        <dbReference type="SAM" id="SignalP"/>
    </source>
</evidence>
<evidence type="ECO:0000313" key="16">
    <source>
        <dbReference type="Proteomes" id="UP001371218"/>
    </source>
</evidence>
<keyword evidence="5 10" id="KW-0812">Transmembrane</keyword>
<keyword evidence="6 11" id="KW-0798">TonB box</keyword>
<keyword evidence="7 10" id="KW-0472">Membrane</keyword>
<dbReference type="Gene3D" id="2.170.130.10">
    <property type="entry name" value="TonB-dependent receptor, plug domain"/>
    <property type="match status" value="1"/>
</dbReference>
<dbReference type="EMBL" id="JBBUTG010000015">
    <property type="protein sequence ID" value="MEK8033323.1"/>
    <property type="molecule type" value="Genomic_DNA"/>
</dbReference>
<evidence type="ECO:0000256" key="5">
    <source>
        <dbReference type="ARBA" id="ARBA00022692"/>
    </source>
</evidence>
<dbReference type="InterPro" id="IPR039426">
    <property type="entry name" value="TonB-dep_rcpt-like"/>
</dbReference>
<organism evidence="15 16">
    <name type="scientific">Ideonella lacteola</name>
    <dbReference type="NCBI Taxonomy" id="2984193"/>
    <lineage>
        <taxon>Bacteria</taxon>
        <taxon>Pseudomonadati</taxon>
        <taxon>Pseudomonadota</taxon>
        <taxon>Betaproteobacteria</taxon>
        <taxon>Burkholderiales</taxon>
        <taxon>Sphaerotilaceae</taxon>
        <taxon>Ideonella</taxon>
    </lineage>
</organism>
<dbReference type="PANTHER" id="PTHR40980:SF4">
    <property type="entry name" value="TONB-DEPENDENT RECEPTOR-LIKE BETA-BARREL DOMAIN-CONTAINING PROTEIN"/>
    <property type="match status" value="1"/>
</dbReference>
<dbReference type="PANTHER" id="PTHR40980">
    <property type="entry name" value="PLUG DOMAIN-CONTAINING PROTEIN"/>
    <property type="match status" value="1"/>
</dbReference>
<dbReference type="Pfam" id="PF00593">
    <property type="entry name" value="TonB_dep_Rec_b-barrel"/>
    <property type="match status" value="1"/>
</dbReference>
<feature type="signal peptide" evidence="12">
    <location>
        <begin position="1"/>
        <end position="29"/>
    </location>
</feature>
<evidence type="ECO:0000256" key="4">
    <source>
        <dbReference type="ARBA" id="ARBA00022452"/>
    </source>
</evidence>
<keyword evidence="12" id="KW-0732">Signal</keyword>
<dbReference type="SUPFAM" id="SSF56935">
    <property type="entry name" value="Porins"/>
    <property type="match status" value="1"/>
</dbReference>
<dbReference type="Pfam" id="PF07715">
    <property type="entry name" value="Plug"/>
    <property type="match status" value="1"/>
</dbReference>
<comment type="caution">
    <text evidence="15">The sequence shown here is derived from an EMBL/GenBank/DDBJ whole genome shotgun (WGS) entry which is preliminary data.</text>
</comment>